<dbReference type="InterPro" id="IPR036206">
    <property type="entry name" value="ThiamineP_synth_sf"/>
</dbReference>
<dbReference type="PANTHER" id="PTHR47707">
    <property type="entry name" value="8-OXO-DGTP DIPHOSPHATASE"/>
    <property type="match status" value="1"/>
</dbReference>
<dbReference type="eggNOG" id="COG0352">
    <property type="taxonomic scope" value="Bacteria"/>
</dbReference>
<dbReference type="PROSITE" id="PS51462">
    <property type="entry name" value="NUDIX"/>
    <property type="match status" value="1"/>
</dbReference>
<name>A0A084IP41_SALHC</name>
<comment type="catalytic activity">
    <reaction evidence="10">
        <text>8-oxo-dGTP + H2O = 8-oxo-dGMP + diphosphate + H(+)</text>
        <dbReference type="Rhea" id="RHEA:31575"/>
        <dbReference type="ChEBI" id="CHEBI:15377"/>
        <dbReference type="ChEBI" id="CHEBI:15378"/>
        <dbReference type="ChEBI" id="CHEBI:33019"/>
        <dbReference type="ChEBI" id="CHEBI:63224"/>
        <dbReference type="ChEBI" id="CHEBI:77896"/>
        <dbReference type="EC" id="3.6.1.55"/>
    </reaction>
</comment>
<comment type="cofactor">
    <cofactor evidence="1">
        <name>Mg(2+)</name>
        <dbReference type="ChEBI" id="CHEBI:18420"/>
    </cofactor>
</comment>
<evidence type="ECO:0000256" key="4">
    <source>
        <dbReference type="ARBA" id="ARBA00022705"/>
    </source>
</evidence>
<keyword evidence="4" id="KW-0235">DNA replication</keyword>
<evidence type="ECO:0000256" key="14">
    <source>
        <dbReference type="ARBA" id="ARBA00041592"/>
    </source>
</evidence>
<comment type="catalytic activity">
    <reaction evidence="11">
        <text>8-oxo-GTP + H2O = 8-oxo-GMP + diphosphate + H(+)</text>
        <dbReference type="Rhea" id="RHEA:67616"/>
        <dbReference type="ChEBI" id="CHEBI:15377"/>
        <dbReference type="ChEBI" id="CHEBI:15378"/>
        <dbReference type="ChEBI" id="CHEBI:33019"/>
        <dbReference type="ChEBI" id="CHEBI:143553"/>
        <dbReference type="ChEBI" id="CHEBI:145694"/>
    </reaction>
</comment>
<keyword evidence="3" id="KW-0515">Mutator protein</keyword>
<dbReference type="InterPro" id="IPR022998">
    <property type="entry name" value="ThiamineP_synth_TenI"/>
</dbReference>
<accession>A0A084IP41</accession>
<evidence type="ECO:0000256" key="15">
    <source>
        <dbReference type="ARBA" id="ARBA00041979"/>
    </source>
</evidence>
<evidence type="ECO:0000256" key="3">
    <source>
        <dbReference type="ARBA" id="ARBA00022457"/>
    </source>
</evidence>
<dbReference type="InterPro" id="IPR020084">
    <property type="entry name" value="NUDIX_hydrolase_CS"/>
</dbReference>
<gene>
    <name evidence="18" type="ORF">C41B8_04566</name>
</gene>
<evidence type="ECO:0000256" key="9">
    <source>
        <dbReference type="ARBA" id="ARBA00023204"/>
    </source>
</evidence>
<keyword evidence="9" id="KW-0234">DNA repair</keyword>
<keyword evidence="6" id="KW-0227">DNA damage</keyword>
<evidence type="ECO:0000256" key="6">
    <source>
        <dbReference type="ARBA" id="ARBA00022763"/>
    </source>
</evidence>
<dbReference type="RefSeq" id="WP_037334724.1">
    <property type="nucleotide sequence ID" value="NZ_APNK01000004.1"/>
</dbReference>
<dbReference type="InterPro" id="IPR013785">
    <property type="entry name" value="Aldolase_TIM"/>
</dbReference>
<comment type="caution">
    <text evidence="18">The sequence shown here is derived from an EMBL/GenBank/DDBJ whole genome shotgun (WGS) entry which is preliminary data.</text>
</comment>
<dbReference type="AlphaFoldDB" id="A0A084IP41"/>
<evidence type="ECO:0000256" key="8">
    <source>
        <dbReference type="ARBA" id="ARBA00022842"/>
    </source>
</evidence>
<dbReference type="Gene3D" id="3.20.20.70">
    <property type="entry name" value="Aldolase class I"/>
    <property type="match status" value="1"/>
</dbReference>
<feature type="domain" description="Nudix hydrolase" evidence="17">
    <location>
        <begin position="8"/>
        <end position="134"/>
    </location>
</feature>
<dbReference type="PANTHER" id="PTHR47707:SF1">
    <property type="entry name" value="NUDIX HYDROLASE FAMILY PROTEIN"/>
    <property type="match status" value="1"/>
</dbReference>
<proteinExistence type="inferred from homology"/>
<dbReference type="PROSITE" id="PS00893">
    <property type="entry name" value="NUDIX_BOX"/>
    <property type="match status" value="1"/>
</dbReference>
<dbReference type="GO" id="GO:0009228">
    <property type="term" value="P:thiamine biosynthetic process"/>
    <property type="evidence" value="ECO:0007669"/>
    <property type="project" value="UniProtKB-KW"/>
</dbReference>
<evidence type="ECO:0000256" key="16">
    <source>
        <dbReference type="ARBA" id="ARBA00042798"/>
    </source>
</evidence>
<keyword evidence="19" id="KW-1185">Reference proteome</keyword>
<dbReference type="GO" id="GO:0006281">
    <property type="term" value="P:DNA repair"/>
    <property type="evidence" value="ECO:0007669"/>
    <property type="project" value="UniProtKB-KW"/>
</dbReference>
<dbReference type="GO" id="GO:0046872">
    <property type="term" value="F:metal ion binding"/>
    <property type="evidence" value="ECO:0007669"/>
    <property type="project" value="UniProtKB-KW"/>
</dbReference>
<dbReference type="GO" id="GO:0035539">
    <property type="term" value="F:8-oxo-7,8-dihydrodeoxyguanosine triphosphate pyrophosphatase activity"/>
    <property type="evidence" value="ECO:0007669"/>
    <property type="project" value="UniProtKB-EC"/>
</dbReference>
<evidence type="ECO:0000256" key="11">
    <source>
        <dbReference type="ARBA" id="ARBA00036904"/>
    </source>
</evidence>
<keyword evidence="5" id="KW-0479">Metal-binding</keyword>
<dbReference type="GO" id="GO:0008413">
    <property type="term" value="F:8-oxo-7,8-dihydroguanosine triphosphate pyrophosphatase activity"/>
    <property type="evidence" value="ECO:0007669"/>
    <property type="project" value="TreeGrafter"/>
</dbReference>
<dbReference type="STRING" id="1304275.C41B8_04566"/>
<protein>
    <recommendedName>
        <fullName evidence="13">8-oxo-dGTP diphosphatase</fullName>
        <ecNumber evidence="12">3.6.1.55</ecNumber>
    </recommendedName>
    <alternativeName>
        <fullName evidence="16">7,8-dihydro-8-oxoguanine-triphosphatase</fullName>
    </alternativeName>
    <alternativeName>
        <fullName evidence="15">Mutator protein MutT</fullName>
    </alternativeName>
    <alternativeName>
        <fullName evidence="14">dGTP pyrophosphohydrolase</fullName>
    </alternativeName>
</protein>
<dbReference type="GO" id="GO:0006260">
    <property type="term" value="P:DNA replication"/>
    <property type="evidence" value="ECO:0007669"/>
    <property type="project" value="UniProtKB-KW"/>
</dbReference>
<evidence type="ECO:0000256" key="1">
    <source>
        <dbReference type="ARBA" id="ARBA00001946"/>
    </source>
</evidence>
<evidence type="ECO:0000259" key="17">
    <source>
        <dbReference type="PROSITE" id="PS51462"/>
    </source>
</evidence>
<dbReference type="CDD" id="cd00564">
    <property type="entry name" value="TMP_TenI"/>
    <property type="match status" value="1"/>
</dbReference>
<dbReference type="Pfam" id="PF02581">
    <property type="entry name" value="TMP-TENI"/>
    <property type="match status" value="1"/>
</dbReference>
<dbReference type="InterPro" id="IPR015797">
    <property type="entry name" value="NUDIX_hydrolase-like_dom_sf"/>
</dbReference>
<keyword evidence="7" id="KW-0378">Hydrolase</keyword>
<evidence type="ECO:0000256" key="13">
    <source>
        <dbReference type="ARBA" id="ARBA00040794"/>
    </source>
</evidence>
<dbReference type="InterPro" id="IPR047127">
    <property type="entry name" value="MutT-like"/>
</dbReference>
<dbReference type="SUPFAM" id="SSF55811">
    <property type="entry name" value="Nudix"/>
    <property type="match status" value="1"/>
</dbReference>
<evidence type="ECO:0000256" key="12">
    <source>
        <dbReference type="ARBA" id="ARBA00038905"/>
    </source>
</evidence>
<dbReference type="NCBIfam" id="NF006530">
    <property type="entry name" value="PRK08999.1"/>
    <property type="match status" value="1"/>
</dbReference>
<keyword evidence="8" id="KW-0460">Magnesium</keyword>
<dbReference type="PATRIC" id="fig|1304275.5.peg.936"/>
<evidence type="ECO:0000256" key="7">
    <source>
        <dbReference type="ARBA" id="ARBA00022801"/>
    </source>
</evidence>
<dbReference type="EC" id="3.6.1.55" evidence="12"/>
<reference evidence="18 19" key="1">
    <citation type="submission" date="2013-03" db="EMBL/GenBank/DDBJ databases">
        <title>Salinisphaera hydrothermalis C41B8 Genome Sequencing.</title>
        <authorList>
            <person name="Li C."/>
            <person name="Lai Q."/>
            <person name="Shao Z."/>
        </authorList>
    </citation>
    <scope>NUCLEOTIDE SEQUENCE [LARGE SCALE GENOMIC DNA]</scope>
    <source>
        <strain evidence="18 19">C41B8</strain>
    </source>
</reference>
<dbReference type="Pfam" id="PF00293">
    <property type="entry name" value="NUDIX"/>
    <property type="match status" value="1"/>
</dbReference>
<evidence type="ECO:0000313" key="18">
    <source>
        <dbReference type="EMBL" id="KEZ78475.1"/>
    </source>
</evidence>
<dbReference type="EMBL" id="APNK01000004">
    <property type="protein sequence ID" value="KEZ78475.1"/>
    <property type="molecule type" value="Genomic_DNA"/>
</dbReference>
<organism evidence="18 19">
    <name type="scientific">Salinisphaera hydrothermalis (strain C41B8)</name>
    <dbReference type="NCBI Taxonomy" id="1304275"/>
    <lineage>
        <taxon>Bacteria</taxon>
        <taxon>Pseudomonadati</taxon>
        <taxon>Pseudomonadota</taxon>
        <taxon>Gammaproteobacteria</taxon>
        <taxon>Salinisphaerales</taxon>
        <taxon>Salinisphaeraceae</taxon>
        <taxon>Salinisphaera</taxon>
    </lineage>
</organism>
<dbReference type="Gene3D" id="3.90.79.10">
    <property type="entry name" value="Nucleoside Triphosphate Pyrophosphohydrolase"/>
    <property type="match status" value="1"/>
</dbReference>
<evidence type="ECO:0000256" key="5">
    <source>
        <dbReference type="ARBA" id="ARBA00022723"/>
    </source>
</evidence>
<evidence type="ECO:0000313" key="19">
    <source>
        <dbReference type="Proteomes" id="UP000028302"/>
    </source>
</evidence>
<dbReference type="GO" id="GO:0044715">
    <property type="term" value="F:8-oxo-dGDP phosphatase activity"/>
    <property type="evidence" value="ECO:0007669"/>
    <property type="project" value="TreeGrafter"/>
</dbReference>
<dbReference type="Proteomes" id="UP000028302">
    <property type="component" value="Unassembled WGS sequence"/>
</dbReference>
<dbReference type="GO" id="GO:0044716">
    <property type="term" value="F:8-oxo-GDP phosphatase activity"/>
    <property type="evidence" value="ECO:0007669"/>
    <property type="project" value="TreeGrafter"/>
</dbReference>
<dbReference type="InterPro" id="IPR000086">
    <property type="entry name" value="NUDIX_hydrolase_dom"/>
</dbReference>
<comment type="similarity">
    <text evidence="2">Belongs to the Nudix hydrolase family.</text>
</comment>
<sequence length="323" mass="34994">MTVDVDDVLDIAVGVLVDAEGRLLIAQRRPDTPGAGFWEFPGGKREDGEAIFDCLGRELAEEIGVTDLRGAPLIRFAHDRGPRPVRLHVWRIDGWTGEPGGREGQTVRWIARDALDEVELLPATDVILAALALPRRYLITPRLSGADRKAWFGALEEALGRGTRLLRLRDPDLSDARYARLAEVVVEQAHRHGAAVLLDRDADMVETVGADGLHWSAERIAAARRRPLPRERWFAASAHDARELDAAIAVDADFATVSPVAVTASHPKAGPLGWPGFESQRDDRALPVYALGGLEVADESDALAHNAQGIAAIRGLWPGAADA</sequence>
<dbReference type="SUPFAM" id="SSF51391">
    <property type="entry name" value="Thiamin phosphate synthase"/>
    <property type="match status" value="1"/>
</dbReference>
<dbReference type="CDD" id="cd03425">
    <property type="entry name" value="NUDIX_MutT_NudA_like"/>
    <property type="match status" value="1"/>
</dbReference>
<evidence type="ECO:0000256" key="10">
    <source>
        <dbReference type="ARBA" id="ARBA00035861"/>
    </source>
</evidence>
<dbReference type="eggNOG" id="COG0494">
    <property type="taxonomic scope" value="Bacteria"/>
</dbReference>
<evidence type="ECO:0000256" key="2">
    <source>
        <dbReference type="ARBA" id="ARBA00005582"/>
    </source>
</evidence>